<protein>
    <submittedName>
        <fullName evidence="1">Uncharacterized protein</fullName>
    </submittedName>
</protein>
<dbReference type="EMBL" id="BLLF01000022">
    <property type="protein sequence ID" value="GFH06093.1"/>
    <property type="molecule type" value="Genomic_DNA"/>
</dbReference>
<sequence>MMLLAEVDHQDYQPASTTAAKCSYRNQ</sequence>
<name>A0A699Y7Q3_HAELA</name>
<gene>
    <name evidence="1" type="ORF">HaLaN_00666</name>
</gene>
<proteinExistence type="predicted"/>
<reference evidence="1 2" key="1">
    <citation type="submission" date="2020-02" db="EMBL/GenBank/DDBJ databases">
        <title>Draft genome sequence of Haematococcus lacustris strain NIES-144.</title>
        <authorList>
            <person name="Morimoto D."/>
            <person name="Nakagawa S."/>
            <person name="Yoshida T."/>
            <person name="Sawayama S."/>
        </authorList>
    </citation>
    <scope>NUCLEOTIDE SEQUENCE [LARGE SCALE GENOMIC DNA]</scope>
    <source>
        <strain evidence="1 2">NIES-144</strain>
    </source>
</reference>
<accession>A0A699Y7Q3</accession>
<dbReference type="Proteomes" id="UP000485058">
    <property type="component" value="Unassembled WGS sequence"/>
</dbReference>
<dbReference type="AlphaFoldDB" id="A0A699Y7Q3"/>
<keyword evidence="2" id="KW-1185">Reference proteome</keyword>
<comment type="caution">
    <text evidence="1">The sequence shown here is derived from an EMBL/GenBank/DDBJ whole genome shotgun (WGS) entry which is preliminary data.</text>
</comment>
<evidence type="ECO:0000313" key="1">
    <source>
        <dbReference type="EMBL" id="GFH06093.1"/>
    </source>
</evidence>
<evidence type="ECO:0000313" key="2">
    <source>
        <dbReference type="Proteomes" id="UP000485058"/>
    </source>
</evidence>
<organism evidence="1 2">
    <name type="scientific">Haematococcus lacustris</name>
    <name type="common">Green alga</name>
    <name type="synonym">Haematococcus pluvialis</name>
    <dbReference type="NCBI Taxonomy" id="44745"/>
    <lineage>
        <taxon>Eukaryota</taxon>
        <taxon>Viridiplantae</taxon>
        <taxon>Chlorophyta</taxon>
        <taxon>core chlorophytes</taxon>
        <taxon>Chlorophyceae</taxon>
        <taxon>CS clade</taxon>
        <taxon>Chlamydomonadales</taxon>
        <taxon>Haematococcaceae</taxon>
        <taxon>Haematococcus</taxon>
    </lineage>
</organism>
<feature type="non-terminal residue" evidence="1">
    <location>
        <position position="1"/>
    </location>
</feature>